<proteinExistence type="inferred from homology"/>
<evidence type="ECO:0000256" key="4">
    <source>
        <dbReference type="ARBA" id="ARBA00023163"/>
    </source>
</evidence>
<dbReference type="InterPro" id="IPR005158">
    <property type="entry name" value="BTAD"/>
</dbReference>
<keyword evidence="4" id="KW-0804">Transcription</keyword>
<dbReference type="InterPro" id="IPR011990">
    <property type="entry name" value="TPR-like_helical_dom_sf"/>
</dbReference>
<dbReference type="SUPFAM" id="SSF52540">
    <property type="entry name" value="P-loop containing nucleoside triphosphate hydrolases"/>
    <property type="match status" value="1"/>
</dbReference>
<dbReference type="SUPFAM" id="SSF46894">
    <property type="entry name" value="C-terminal effector domain of the bipartite response regulators"/>
    <property type="match status" value="1"/>
</dbReference>
<dbReference type="PANTHER" id="PTHR35807:SF1">
    <property type="entry name" value="TRANSCRIPTIONAL REGULATOR REDD"/>
    <property type="match status" value="1"/>
</dbReference>
<keyword evidence="8" id="KW-1185">Reference proteome</keyword>
<reference evidence="7 8" key="1">
    <citation type="submission" date="2023-08" db="EMBL/GenBank/DDBJ databases">
        <authorList>
            <person name="Girao M."/>
            <person name="Carvalho M.F."/>
        </authorList>
    </citation>
    <scope>NUCLEOTIDE SEQUENCE [LARGE SCALE GENOMIC DNA]</scope>
    <source>
        <strain evidence="7 8">CT-R113</strain>
    </source>
</reference>
<dbReference type="PANTHER" id="PTHR35807">
    <property type="entry name" value="TRANSCRIPTIONAL REGULATOR REDD-RELATED"/>
    <property type="match status" value="1"/>
</dbReference>
<dbReference type="InterPro" id="IPR027417">
    <property type="entry name" value="P-loop_NTPase"/>
</dbReference>
<organism evidence="7 8">
    <name type="scientific">Nocardiopsis codii</name>
    <dbReference type="NCBI Taxonomy" id="3065942"/>
    <lineage>
        <taxon>Bacteria</taxon>
        <taxon>Bacillati</taxon>
        <taxon>Actinomycetota</taxon>
        <taxon>Actinomycetes</taxon>
        <taxon>Streptosporangiales</taxon>
        <taxon>Nocardiopsidaceae</taxon>
        <taxon>Nocardiopsis</taxon>
    </lineage>
</organism>
<dbReference type="Pfam" id="PF00486">
    <property type="entry name" value="Trans_reg_C"/>
    <property type="match status" value="1"/>
</dbReference>
<keyword evidence="2" id="KW-0805">Transcription regulation</keyword>
<comment type="caution">
    <text evidence="7">The sequence shown here is derived from an EMBL/GenBank/DDBJ whole genome shotgun (WGS) entry which is preliminary data.</text>
</comment>
<evidence type="ECO:0000256" key="1">
    <source>
        <dbReference type="ARBA" id="ARBA00005820"/>
    </source>
</evidence>
<protein>
    <submittedName>
        <fullName evidence="7">BTAD domain-containing putative transcriptional regulator</fullName>
    </submittedName>
</protein>
<dbReference type="PROSITE" id="PS51755">
    <property type="entry name" value="OMPR_PHOB"/>
    <property type="match status" value="1"/>
</dbReference>
<dbReference type="Gene3D" id="1.10.10.10">
    <property type="entry name" value="Winged helix-like DNA-binding domain superfamily/Winged helix DNA-binding domain"/>
    <property type="match status" value="2"/>
</dbReference>
<dbReference type="RefSeq" id="WP_330093550.1">
    <property type="nucleotide sequence ID" value="NZ_JAUZMY010000022.1"/>
</dbReference>
<dbReference type="InterPro" id="IPR042197">
    <property type="entry name" value="Apaf_helical"/>
</dbReference>
<dbReference type="CDD" id="cd15831">
    <property type="entry name" value="BTAD"/>
    <property type="match status" value="1"/>
</dbReference>
<evidence type="ECO:0000313" key="8">
    <source>
        <dbReference type="Proteomes" id="UP001356095"/>
    </source>
</evidence>
<accession>A0ABU7KBY2</accession>
<comment type="similarity">
    <text evidence="1">Belongs to the AfsR/DnrI/RedD regulatory family.</text>
</comment>
<keyword evidence="3 5" id="KW-0238">DNA-binding</keyword>
<evidence type="ECO:0000256" key="5">
    <source>
        <dbReference type="PROSITE-ProRule" id="PRU01091"/>
    </source>
</evidence>
<dbReference type="SMART" id="SM00028">
    <property type="entry name" value="TPR"/>
    <property type="match status" value="6"/>
</dbReference>
<dbReference type="InterPro" id="IPR051677">
    <property type="entry name" value="AfsR-DnrI-RedD_regulator"/>
</dbReference>
<evidence type="ECO:0000256" key="3">
    <source>
        <dbReference type="ARBA" id="ARBA00023125"/>
    </source>
</evidence>
<dbReference type="Gene3D" id="1.25.40.10">
    <property type="entry name" value="Tetratricopeptide repeat domain"/>
    <property type="match status" value="3"/>
</dbReference>
<evidence type="ECO:0000313" key="7">
    <source>
        <dbReference type="EMBL" id="MEE2039745.1"/>
    </source>
</evidence>
<dbReference type="Gene3D" id="3.40.50.300">
    <property type="entry name" value="P-loop containing nucleotide triphosphate hydrolases"/>
    <property type="match status" value="1"/>
</dbReference>
<evidence type="ECO:0000256" key="2">
    <source>
        <dbReference type="ARBA" id="ARBA00023015"/>
    </source>
</evidence>
<dbReference type="InterPro" id="IPR019734">
    <property type="entry name" value="TPR_rpt"/>
</dbReference>
<name>A0ABU7KBY2_9ACTN</name>
<dbReference type="Gene3D" id="1.10.8.430">
    <property type="entry name" value="Helical domain of apoptotic protease-activating factors"/>
    <property type="match status" value="1"/>
</dbReference>
<dbReference type="SUPFAM" id="SSF48452">
    <property type="entry name" value="TPR-like"/>
    <property type="match status" value="3"/>
</dbReference>
<dbReference type="SMART" id="SM01043">
    <property type="entry name" value="BTAD"/>
    <property type="match status" value="1"/>
</dbReference>
<evidence type="ECO:0000259" key="6">
    <source>
        <dbReference type="PROSITE" id="PS51755"/>
    </source>
</evidence>
<dbReference type="Pfam" id="PF03704">
    <property type="entry name" value="BTAD"/>
    <property type="match status" value="1"/>
</dbReference>
<dbReference type="InterPro" id="IPR016032">
    <property type="entry name" value="Sig_transdc_resp-reg_C-effctor"/>
</dbReference>
<dbReference type="InterPro" id="IPR036388">
    <property type="entry name" value="WH-like_DNA-bd_sf"/>
</dbReference>
<gene>
    <name evidence="7" type="ORF">Q8791_21225</name>
</gene>
<dbReference type="Proteomes" id="UP001356095">
    <property type="component" value="Unassembled WGS sequence"/>
</dbReference>
<sequence length="999" mass="109683">MEFGVLGPITVWSGGRPISVGGPRQRCVLGALLVHLGREVTVDQLIGYLWSDDPPRTARSVIQVQISHLRRILPDSIATTSGGYALDVDPDAVDLHRFRGLRDAAARAEPEARADLLDRALACWRGVPFSGVGSEYLDYSVVAPLREERWSAVVGWATCVLGLGRHAEVVSRLTPLVSEEPFRERLHHLLITALWRDNERARALAVYEEFRSRLADELGVDPGTELTALHGRILQEDVDREEGASGTPTESGFRYLVRNDLPRDLPDFTGRQEPLRQLEDMAVSDDGRAKVCVITGAGGEGKTTTAVRFGYEAAKRYSDGQLFLDLYGYTSNKEPLDPSSALGALLRAVGVEPEAVPESLDERSALWRATLMGRKALLILDNAASYAQVSPLLLSSPGALTLITTRNELSGLSGARFLSLGMFDEESSLELFGRILGEDRVRREPDQAREIIRICGGLPLALRVIAGRMLSRPKWSFVHVARRLGEQNRKFRELQVEGQSVEAAIDLSYQSLNPGQRRAFLTLGLMIGSTIDLAGASALLDMTMEDADDTLQELVGMCLLDEPQGDVYRMHDLIREFALDRATAEFEADRADRSRARLAEYYLVTAQHAAALLGPRVQDAAEDERPGYRTDLDGREDAEGWFSLHQENLADTIEYFASKDNEDRAWRMAEAVWRFYALHGEMGLLVSSHERALQINNKQGNQRGRAVTLIGLGIAHYISGRFEDALAYLSEAHDLLESVGDGRGIIRALGNLGMVYERMGRFADSAAAIQGVLDYAVELGNNRIEALQWGNLAVLRQTLGEHREAIRCAEQAILKSVEEDQAETKVLAKRVMGEARVALGELGIAFRDLNEALELSLRLRLVGHQIFVRNSLGLAYRAAECWDEAIGAHTEALTLAEKSGDHSGDAEILHDLGVTYAVAGRFEEAAVELEKSRAVAVERNENHTLARAALALGGLAAPAVPADRAHELLREAEGIFTELGLDGADRAREALAALPEPLS</sequence>
<feature type="domain" description="OmpR/PhoB-type" evidence="6">
    <location>
        <begin position="1"/>
        <end position="88"/>
    </location>
</feature>
<dbReference type="InterPro" id="IPR001867">
    <property type="entry name" value="OmpR/PhoB-type_DNA-bd"/>
</dbReference>
<dbReference type="PRINTS" id="PR00364">
    <property type="entry name" value="DISEASERSIST"/>
</dbReference>
<feature type="DNA-binding region" description="OmpR/PhoB-type" evidence="5">
    <location>
        <begin position="1"/>
        <end position="88"/>
    </location>
</feature>
<dbReference type="SMART" id="SM00862">
    <property type="entry name" value="Trans_reg_C"/>
    <property type="match status" value="1"/>
</dbReference>
<dbReference type="Pfam" id="PF13424">
    <property type="entry name" value="TPR_12"/>
    <property type="match status" value="2"/>
</dbReference>
<dbReference type="EMBL" id="JAUZMY010000022">
    <property type="protein sequence ID" value="MEE2039745.1"/>
    <property type="molecule type" value="Genomic_DNA"/>
</dbReference>